<dbReference type="InterPro" id="IPR036944">
    <property type="entry name" value="PPIase_FKBP_N_sf"/>
</dbReference>
<dbReference type="Gene3D" id="3.10.50.40">
    <property type="match status" value="1"/>
</dbReference>
<protein>
    <submittedName>
        <fullName evidence="1">FKBP-type peptidyl-prolyl cis-trans isomerase</fullName>
        <ecNumber evidence="1">5.2.1.8</ecNumber>
    </submittedName>
</protein>
<name>A0ABV2BWB7_9GAMM</name>
<dbReference type="InterPro" id="IPR046357">
    <property type="entry name" value="PPIase_dom_sf"/>
</dbReference>
<gene>
    <name evidence="1" type="ORF">ABVT43_11975</name>
</gene>
<accession>A0ABV2BWB7</accession>
<dbReference type="PROSITE" id="PS51257">
    <property type="entry name" value="PROKAR_LIPOPROTEIN"/>
    <property type="match status" value="1"/>
</dbReference>
<dbReference type="EC" id="5.2.1.8" evidence="1"/>
<dbReference type="Gene3D" id="1.10.287.460">
    <property type="entry name" value="Peptidyl-prolyl cis-trans isomerase, FKBP-type, N-terminal domain"/>
    <property type="match status" value="1"/>
</dbReference>
<dbReference type="GO" id="GO:0003755">
    <property type="term" value="F:peptidyl-prolyl cis-trans isomerase activity"/>
    <property type="evidence" value="ECO:0007669"/>
    <property type="project" value="UniProtKB-EC"/>
</dbReference>
<reference evidence="1 2" key="1">
    <citation type="submission" date="2024-06" db="EMBL/GenBank/DDBJ databases">
        <authorList>
            <person name="Li F."/>
        </authorList>
    </citation>
    <scope>NUCLEOTIDE SEQUENCE [LARGE SCALE GENOMIC DNA]</scope>
    <source>
        <strain evidence="1 2">GXAS 311</strain>
    </source>
</reference>
<dbReference type="InterPro" id="IPR001179">
    <property type="entry name" value="PPIase_FKBP_dom"/>
</dbReference>
<evidence type="ECO:0000313" key="1">
    <source>
        <dbReference type="EMBL" id="MET1255847.1"/>
    </source>
</evidence>
<dbReference type="SUPFAM" id="SSF54534">
    <property type="entry name" value="FKBP-like"/>
    <property type="match status" value="1"/>
</dbReference>
<dbReference type="EMBL" id="JBEVCJ010000014">
    <property type="protein sequence ID" value="MET1255847.1"/>
    <property type="molecule type" value="Genomic_DNA"/>
</dbReference>
<dbReference type="Pfam" id="PF01346">
    <property type="entry name" value="FKBP_N"/>
    <property type="match status" value="1"/>
</dbReference>
<dbReference type="PANTHER" id="PTHR43811:SF19">
    <property type="entry name" value="39 KDA FK506-BINDING NUCLEAR PROTEIN"/>
    <property type="match status" value="1"/>
</dbReference>
<sequence length="282" mass="30608">MKNYIALFALGVLLAGCQDATDKAADSKATTDKAAATQADTSKNDATKSDGPKSANQQALDKMSDADKMAYAIGANMADGIASINRDFNSMGIDINVVKKGFEGEMSKTSIMTDEQVREQLQSFQQKMRTAQQEKMHAEIEAKKTENEAYFAKLEEKGGYTKTESGLYYKVITPAKEGAAKPSATDTVKVHYTGTFTDGEQFDSSVGKEPFKFSLRGGVIQGWIEGVKYMDVGSKYQFVIPPELGYGERDRGPIPGGSILVFDVELLEIVQPEKADTTAKGK</sequence>
<dbReference type="InterPro" id="IPR000774">
    <property type="entry name" value="PPIase_FKBP_N"/>
</dbReference>
<keyword evidence="2" id="KW-1185">Reference proteome</keyword>
<proteinExistence type="predicted"/>
<dbReference type="PROSITE" id="PS50059">
    <property type="entry name" value="FKBP_PPIASE"/>
    <property type="match status" value="1"/>
</dbReference>
<dbReference type="Proteomes" id="UP001548189">
    <property type="component" value="Unassembled WGS sequence"/>
</dbReference>
<evidence type="ECO:0000313" key="2">
    <source>
        <dbReference type="Proteomes" id="UP001548189"/>
    </source>
</evidence>
<keyword evidence="1" id="KW-0413">Isomerase</keyword>
<comment type="caution">
    <text evidence="1">The sequence shown here is derived from an EMBL/GenBank/DDBJ whole genome shotgun (WGS) entry which is preliminary data.</text>
</comment>
<dbReference type="PANTHER" id="PTHR43811">
    <property type="entry name" value="FKBP-TYPE PEPTIDYL-PROLYL CIS-TRANS ISOMERASE FKPA"/>
    <property type="match status" value="1"/>
</dbReference>
<organism evidence="1 2">
    <name type="scientific">Aliikangiella maris</name>
    <dbReference type="NCBI Taxonomy" id="3162458"/>
    <lineage>
        <taxon>Bacteria</taxon>
        <taxon>Pseudomonadati</taxon>
        <taxon>Pseudomonadota</taxon>
        <taxon>Gammaproteobacteria</taxon>
        <taxon>Oceanospirillales</taxon>
        <taxon>Pleioneaceae</taxon>
        <taxon>Aliikangiella</taxon>
    </lineage>
</organism>
<dbReference type="Pfam" id="PF00254">
    <property type="entry name" value="FKBP_C"/>
    <property type="match status" value="1"/>
</dbReference>